<comment type="similarity">
    <text evidence="4">Belongs to the DHPS family.</text>
</comment>
<evidence type="ECO:0000256" key="3">
    <source>
        <dbReference type="ARBA" id="ARBA00004763"/>
    </source>
</evidence>
<dbReference type="CDD" id="cd00739">
    <property type="entry name" value="DHPS"/>
    <property type="match status" value="1"/>
</dbReference>
<dbReference type="RefSeq" id="WP_315625471.1">
    <property type="nucleotide sequence ID" value="NZ_JAUHMF010000002.1"/>
</dbReference>
<keyword evidence="7" id="KW-0479">Metal-binding</keyword>
<keyword evidence="6 11" id="KW-0808">Transferase</keyword>
<proteinExistence type="inferred from homology"/>
<accession>A0ABU3NPP8</accession>
<comment type="pathway">
    <text evidence="3">Cofactor biosynthesis; tetrahydrofolate biosynthesis; 7,8-dihydrofolate from 2-amino-4-hydroxy-6-hydroxymethyl-7,8-dihydropteridine diphosphate and 4-aminobenzoate: step 1/2.</text>
</comment>
<reference evidence="11 12" key="1">
    <citation type="submission" date="2023-07" db="EMBL/GenBank/DDBJ databases">
        <title>Novel species of Thermanaerothrix with wide hydrolytic capabilities.</title>
        <authorList>
            <person name="Zayulina K.S."/>
            <person name="Podosokorskaya O.A."/>
            <person name="Elcheninov A.G."/>
        </authorList>
    </citation>
    <scope>NUCLEOTIDE SEQUENCE [LARGE SCALE GENOMIC DNA]</scope>
    <source>
        <strain evidence="11 12">4228-RoL</strain>
    </source>
</reference>
<comment type="cofactor">
    <cofactor evidence="2">
        <name>Mg(2+)</name>
        <dbReference type="ChEBI" id="CHEBI:18420"/>
    </cofactor>
</comment>
<comment type="catalytic activity">
    <reaction evidence="1">
        <text>(7,8-dihydropterin-6-yl)methyl diphosphate + 4-aminobenzoate = 7,8-dihydropteroate + diphosphate</text>
        <dbReference type="Rhea" id="RHEA:19949"/>
        <dbReference type="ChEBI" id="CHEBI:17836"/>
        <dbReference type="ChEBI" id="CHEBI:17839"/>
        <dbReference type="ChEBI" id="CHEBI:33019"/>
        <dbReference type="ChEBI" id="CHEBI:72950"/>
        <dbReference type="EC" id="2.5.1.15"/>
    </reaction>
</comment>
<evidence type="ECO:0000256" key="5">
    <source>
        <dbReference type="ARBA" id="ARBA00012458"/>
    </source>
</evidence>
<evidence type="ECO:0000256" key="9">
    <source>
        <dbReference type="ARBA" id="ARBA00022909"/>
    </source>
</evidence>
<evidence type="ECO:0000313" key="12">
    <source>
        <dbReference type="Proteomes" id="UP001254165"/>
    </source>
</evidence>
<evidence type="ECO:0000256" key="6">
    <source>
        <dbReference type="ARBA" id="ARBA00022679"/>
    </source>
</evidence>
<keyword evidence="8" id="KW-0460">Magnesium</keyword>
<organism evidence="11 12">
    <name type="scientific">Thermanaerothrix solaris</name>
    <dbReference type="NCBI Taxonomy" id="3058434"/>
    <lineage>
        <taxon>Bacteria</taxon>
        <taxon>Bacillati</taxon>
        <taxon>Chloroflexota</taxon>
        <taxon>Anaerolineae</taxon>
        <taxon>Anaerolineales</taxon>
        <taxon>Anaerolineaceae</taxon>
        <taxon>Thermanaerothrix</taxon>
    </lineage>
</organism>
<dbReference type="PROSITE" id="PS00793">
    <property type="entry name" value="DHPS_2"/>
    <property type="match status" value="1"/>
</dbReference>
<comment type="caution">
    <text evidence="11">The sequence shown here is derived from an EMBL/GenBank/DDBJ whole genome shotgun (WGS) entry which is preliminary data.</text>
</comment>
<dbReference type="GO" id="GO:0004156">
    <property type="term" value="F:dihydropteroate synthase activity"/>
    <property type="evidence" value="ECO:0007669"/>
    <property type="project" value="UniProtKB-EC"/>
</dbReference>
<dbReference type="PANTHER" id="PTHR20941:SF1">
    <property type="entry name" value="FOLIC ACID SYNTHESIS PROTEIN FOL1"/>
    <property type="match status" value="1"/>
</dbReference>
<feature type="domain" description="Pterin-binding" evidence="10">
    <location>
        <begin position="14"/>
        <end position="280"/>
    </location>
</feature>
<dbReference type="InterPro" id="IPR000489">
    <property type="entry name" value="Pterin-binding_dom"/>
</dbReference>
<keyword evidence="12" id="KW-1185">Reference proteome</keyword>
<dbReference type="InterPro" id="IPR045031">
    <property type="entry name" value="DHP_synth-like"/>
</dbReference>
<dbReference type="PROSITE" id="PS50972">
    <property type="entry name" value="PTERIN_BINDING"/>
    <property type="match status" value="1"/>
</dbReference>
<dbReference type="PANTHER" id="PTHR20941">
    <property type="entry name" value="FOLATE SYNTHESIS PROTEINS"/>
    <property type="match status" value="1"/>
</dbReference>
<dbReference type="Gene3D" id="3.20.20.20">
    <property type="entry name" value="Dihydropteroate synthase-like"/>
    <property type="match status" value="1"/>
</dbReference>
<evidence type="ECO:0000256" key="4">
    <source>
        <dbReference type="ARBA" id="ARBA00009503"/>
    </source>
</evidence>
<evidence type="ECO:0000256" key="7">
    <source>
        <dbReference type="ARBA" id="ARBA00022723"/>
    </source>
</evidence>
<dbReference type="EMBL" id="JAUHMF010000002">
    <property type="protein sequence ID" value="MDT8898807.1"/>
    <property type="molecule type" value="Genomic_DNA"/>
</dbReference>
<evidence type="ECO:0000256" key="2">
    <source>
        <dbReference type="ARBA" id="ARBA00001946"/>
    </source>
</evidence>
<dbReference type="SUPFAM" id="SSF51717">
    <property type="entry name" value="Dihydropteroate synthetase-like"/>
    <property type="match status" value="1"/>
</dbReference>
<name>A0ABU3NPP8_9CHLR</name>
<evidence type="ECO:0000256" key="8">
    <source>
        <dbReference type="ARBA" id="ARBA00022842"/>
    </source>
</evidence>
<keyword evidence="9" id="KW-0289">Folate biosynthesis</keyword>
<evidence type="ECO:0000259" key="10">
    <source>
        <dbReference type="PROSITE" id="PS50972"/>
    </source>
</evidence>
<dbReference type="Proteomes" id="UP001254165">
    <property type="component" value="Unassembled WGS sequence"/>
</dbReference>
<evidence type="ECO:0000313" key="11">
    <source>
        <dbReference type="EMBL" id="MDT8898807.1"/>
    </source>
</evidence>
<dbReference type="NCBIfam" id="TIGR01496">
    <property type="entry name" value="DHPS"/>
    <property type="match status" value="1"/>
</dbReference>
<sequence>MTRTTPLPRWGERTYVMGIINVTPDSFSGDGLLSEGEVVDRALAQAERFVRAGADILDIGGESTRPGAAPVSGEEEMTRVLPVIESLSKQGWDVILSVDTYKAEVAEAALRLGAHWVNDVWGLRADERMAEVVARYGAVVILMHNRSQPQHAELRERLGGRYVGIDYEDLIEDIKRELLASVGIAQAAGVPREHIILDPGIGFGKTVEQNLVLIQRLEAFKALGYPILLGPSRKSFIGYTLNLPPDQRLEGTLAAVVMGVERGADIVRVHDVEAVVRAVRMTEAILRARLS</sequence>
<dbReference type="InterPro" id="IPR011005">
    <property type="entry name" value="Dihydropteroate_synth-like_sf"/>
</dbReference>
<protein>
    <recommendedName>
        <fullName evidence="5">dihydropteroate synthase</fullName>
        <ecNumber evidence="5">2.5.1.15</ecNumber>
    </recommendedName>
</protein>
<dbReference type="EC" id="2.5.1.15" evidence="5"/>
<dbReference type="InterPro" id="IPR006390">
    <property type="entry name" value="DHP_synth_dom"/>
</dbReference>
<gene>
    <name evidence="11" type="primary">folP</name>
    <name evidence="11" type="ORF">QYE77_11090</name>
</gene>
<dbReference type="Pfam" id="PF00809">
    <property type="entry name" value="Pterin_bind"/>
    <property type="match status" value="1"/>
</dbReference>
<evidence type="ECO:0000256" key="1">
    <source>
        <dbReference type="ARBA" id="ARBA00000012"/>
    </source>
</evidence>